<dbReference type="EMBL" id="JAPTGG010000004">
    <property type="protein sequence ID" value="MCZ0864732.1"/>
    <property type="molecule type" value="Genomic_DNA"/>
</dbReference>
<dbReference type="RefSeq" id="WP_258330887.1">
    <property type="nucleotide sequence ID" value="NZ_JAPTGG010000004.1"/>
</dbReference>
<dbReference type="GO" id="GO:0003824">
    <property type="term" value="F:catalytic activity"/>
    <property type="evidence" value="ECO:0007669"/>
    <property type="project" value="InterPro"/>
</dbReference>
<dbReference type="Gene3D" id="3.30.420.40">
    <property type="match status" value="2"/>
</dbReference>
<dbReference type="Pfam" id="PF02543">
    <property type="entry name" value="Carbam_trans_N"/>
    <property type="match status" value="1"/>
</dbReference>
<evidence type="ECO:0000313" key="5">
    <source>
        <dbReference type="Proteomes" id="UP001069090"/>
    </source>
</evidence>
<dbReference type="InterPro" id="IPR051338">
    <property type="entry name" value="NodU/CmcH_Carbamoyltrnsfr"/>
</dbReference>
<dbReference type="Pfam" id="PF16861">
    <property type="entry name" value="Carbam_trans_C"/>
    <property type="match status" value="1"/>
</dbReference>
<dbReference type="InterPro" id="IPR003696">
    <property type="entry name" value="Carbtransf_dom"/>
</dbReference>
<dbReference type="CDD" id="cd24098">
    <property type="entry name" value="ASKHA_NBD_TobZ_N"/>
    <property type="match status" value="1"/>
</dbReference>
<gene>
    <name evidence="4" type="ORF">O0V09_05940</name>
</gene>
<organism evidence="4 5">
    <name type="scientific">Dasania phycosphaerae</name>
    <dbReference type="NCBI Taxonomy" id="2950436"/>
    <lineage>
        <taxon>Bacteria</taxon>
        <taxon>Pseudomonadati</taxon>
        <taxon>Pseudomonadota</taxon>
        <taxon>Gammaproteobacteria</taxon>
        <taxon>Cellvibrionales</taxon>
        <taxon>Spongiibacteraceae</taxon>
        <taxon>Dasania</taxon>
    </lineage>
</organism>
<evidence type="ECO:0000256" key="1">
    <source>
        <dbReference type="ARBA" id="ARBA00006129"/>
    </source>
</evidence>
<keyword evidence="5" id="KW-1185">Reference proteome</keyword>
<feature type="domain" description="Carbamoyltransferase C-terminal" evidence="3">
    <location>
        <begin position="408"/>
        <end position="597"/>
    </location>
</feature>
<dbReference type="InterPro" id="IPR038152">
    <property type="entry name" value="Carbam_trans_C_sf"/>
</dbReference>
<evidence type="ECO:0000259" key="2">
    <source>
        <dbReference type="Pfam" id="PF02543"/>
    </source>
</evidence>
<comment type="similarity">
    <text evidence="1">Belongs to the NodU/CmcH family.</text>
</comment>
<reference evidence="4 5" key="1">
    <citation type="submission" date="2022-12" db="EMBL/GenBank/DDBJ databases">
        <title>Dasania phycosphaerae sp. nov., isolated from particulate material of the south coast of Korea.</title>
        <authorList>
            <person name="Jiang Y."/>
        </authorList>
    </citation>
    <scope>NUCLEOTIDE SEQUENCE [LARGE SCALE GENOMIC DNA]</scope>
    <source>
        <strain evidence="4 5">GY-19</strain>
    </source>
</reference>
<proteinExistence type="inferred from homology"/>
<dbReference type="PANTHER" id="PTHR34847">
    <property type="entry name" value="NODULATION PROTEIN U"/>
    <property type="match status" value="1"/>
</dbReference>
<protein>
    <submittedName>
        <fullName evidence="4">Carbamoyltransferase</fullName>
    </submittedName>
</protein>
<dbReference type="Gene3D" id="3.90.870.20">
    <property type="entry name" value="Carbamoyltransferase, C-terminal domain"/>
    <property type="match status" value="1"/>
</dbReference>
<evidence type="ECO:0000259" key="3">
    <source>
        <dbReference type="Pfam" id="PF16861"/>
    </source>
</evidence>
<feature type="domain" description="Carbamoyltransferase" evidence="2">
    <location>
        <begin position="6"/>
        <end position="350"/>
    </location>
</feature>
<dbReference type="InterPro" id="IPR043129">
    <property type="entry name" value="ATPase_NBD"/>
</dbReference>
<name>A0A9J6RJZ6_9GAMM</name>
<comment type="caution">
    <text evidence="4">The sequence shown here is derived from an EMBL/GenBank/DDBJ whole genome shotgun (WGS) entry which is preliminary data.</text>
</comment>
<dbReference type="SUPFAM" id="SSF53067">
    <property type="entry name" value="Actin-like ATPase domain"/>
    <property type="match status" value="1"/>
</dbReference>
<evidence type="ECO:0000313" key="4">
    <source>
        <dbReference type="EMBL" id="MCZ0864732.1"/>
    </source>
</evidence>
<dbReference type="InterPro" id="IPR031730">
    <property type="entry name" value="Carbam_trans_C"/>
</dbReference>
<dbReference type="PANTHER" id="PTHR34847:SF1">
    <property type="entry name" value="NODULATION PROTEIN U"/>
    <property type="match status" value="1"/>
</dbReference>
<sequence length="613" mass="68663">MNKGLILGISAYYHDSAAALIDCGNIIAAAQEERFSRIKHDPSFPLQAINYCLAQANCQLSDVAIIVFYDKPFLTFDRLLETTLSYAPRGLSTFLRQMPRWLKERLHLKSLLRRELCALSQLHKHQLPQLLFTEHHQAHAASAFYPSPYQDAAVLCLDGVGEWASTSAWMGRGQQLEALWQINFPHSLGLLYSAFTYYCGFKVNSGEYKLMGLAPYGKPRYAELIKQQLIDIRADGSFKLDLSYFDFCLGNTMTSAKFHQLFNGEPRQPESPLSQKQLDLAASIQAVTEQVVIQLARTLQAETAATKLCLAGGVALNCMANRALKQANIFEHIWVQPAAGDAGGALGAALAGWHIYQQQARTSSADGDNMQGCYLGPQYSSQYIADYLHAQNITHQYYNDAELTQLCADLLSQGQVLGWFQGRMEYGPRALGNRSILADPRNKDMQLKLNKKIKFRESFRPFAPAVLANKTADYFQSEQSPYMTFTCGVAETIRKPHSEQKMATLAMMDKLYVERSQLPAITHVDYSARIQTVDGQHNPLFHQLLTAFEQLTGCPVLINTSFNVRGEPIVCSPEDAYQCFMATDMDYLILGNYLLRKTEQPPATSATRTFEAD</sequence>
<accession>A0A9J6RJZ6</accession>
<dbReference type="AlphaFoldDB" id="A0A9J6RJZ6"/>
<dbReference type="Proteomes" id="UP001069090">
    <property type="component" value="Unassembled WGS sequence"/>
</dbReference>